<reference evidence="5" key="1">
    <citation type="submission" date="2022-11" db="UniProtKB">
        <authorList>
            <consortium name="WormBaseParasite"/>
        </authorList>
    </citation>
    <scope>IDENTIFICATION</scope>
</reference>
<evidence type="ECO:0000256" key="3">
    <source>
        <dbReference type="SAM" id="Coils"/>
    </source>
</evidence>
<dbReference type="PANTHER" id="PTHR11920:SF255">
    <property type="entry name" value="RECEPTOR-TYPE GUANYLATE CYCLASE GCY-25"/>
    <property type="match status" value="1"/>
</dbReference>
<dbReference type="GO" id="GO:0007168">
    <property type="term" value="P:receptor guanylyl cyclase signaling pathway"/>
    <property type="evidence" value="ECO:0007669"/>
    <property type="project" value="TreeGrafter"/>
</dbReference>
<dbReference type="GO" id="GO:0005886">
    <property type="term" value="C:plasma membrane"/>
    <property type="evidence" value="ECO:0007669"/>
    <property type="project" value="TreeGrafter"/>
</dbReference>
<proteinExistence type="predicted"/>
<evidence type="ECO:0000256" key="2">
    <source>
        <dbReference type="ARBA" id="ARBA00023239"/>
    </source>
</evidence>
<evidence type="ECO:0000313" key="5">
    <source>
        <dbReference type="WBParaSite" id="PSAMB.scaffold17078size1203.g37160.t1"/>
    </source>
</evidence>
<accession>A0A914V9V3</accession>
<sequence length="110" mass="12600">MLEQVRNPDNILIRPLIPASHGFHVDLVNLIPSCWSEKPLSRPRLGRIRNTIFGVLAHYSSNIVDHMVATMETQAADLEQTVATLTKELNEERSKANQFLHQLMPPYYFC</sequence>
<dbReference type="GO" id="GO:0000166">
    <property type="term" value="F:nucleotide binding"/>
    <property type="evidence" value="ECO:0007669"/>
    <property type="project" value="UniProtKB-KW"/>
</dbReference>
<keyword evidence="3" id="KW-0175">Coiled coil</keyword>
<keyword evidence="4" id="KW-1185">Reference proteome</keyword>
<keyword evidence="2" id="KW-0456">Lyase</keyword>
<feature type="coiled-coil region" evidence="3">
    <location>
        <begin position="68"/>
        <end position="95"/>
    </location>
</feature>
<organism evidence="4 5">
    <name type="scientific">Plectus sambesii</name>
    <dbReference type="NCBI Taxonomy" id="2011161"/>
    <lineage>
        <taxon>Eukaryota</taxon>
        <taxon>Metazoa</taxon>
        <taxon>Ecdysozoa</taxon>
        <taxon>Nematoda</taxon>
        <taxon>Chromadorea</taxon>
        <taxon>Plectida</taxon>
        <taxon>Plectina</taxon>
        <taxon>Plectoidea</taxon>
        <taxon>Plectidae</taxon>
        <taxon>Plectus</taxon>
    </lineage>
</organism>
<dbReference type="PANTHER" id="PTHR11920">
    <property type="entry name" value="GUANYLYL CYCLASE"/>
    <property type="match status" value="1"/>
</dbReference>
<dbReference type="WBParaSite" id="PSAMB.scaffold17078size1203.g37160.t1">
    <property type="protein sequence ID" value="PSAMB.scaffold17078size1203.g37160.t1"/>
    <property type="gene ID" value="PSAMB.scaffold17078size1203.g37160"/>
</dbReference>
<dbReference type="AlphaFoldDB" id="A0A914V9V3"/>
<dbReference type="GO" id="GO:0004016">
    <property type="term" value="F:adenylate cyclase activity"/>
    <property type="evidence" value="ECO:0007669"/>
    <property type="project" value="TreeGrafter"/>
</dbReference>
<protein>
    <submittedName>
        <fullName evidence="5">Guanylate cyclase</fullName>
    </submittedName>
</protein>
<evidence type="ECO:0000313" key="4">
    <source>
        <dbReference type="Proteomes" id="UP000887566"/>
    </source>
</evidence>
<dbReference type="GO" id="GO:0001653">
    <property type="term" value="F:peptide receptor activity"/>
    <property type="evidence" value="ECO:0007669"/>
    <property type="project" value="TreeGrafter"/>
</dbReference>
<dbReference type="InterPro" id="IPR050401">
    <property type="entry name" value="Cyclic_nucleotide_synthase"/>
</dbReference>
<keyword evidence="1" id="KW-0547">Nucleotide-binding</keyword>
<name>A0A914V9V3_9BILA</name>
<dbReference type="Proteomes" id="UP000887566">
    <property type="component" value="Unplaced"/>
</dbReference>
<dbReference type="GO" id="GO:0004383">
    <property type="term" value="F:guanylate cyclase activity"/>
    <property type="evidence" value="ECO:0007669"/>
    <property type="project" value="TreeGrafter"/>
</dbReference>
<evidence type="ECO:0000256" key="1">
    <source>
        <dbReference type="ARBA" id="ARBA00022741"/>
    </source>
</evidence>